<protein>
    <submittedName>
        <fullName evidence="3">Uncharacterized protein</fullName>
    </submittedName>
</protein>
<dbReference type="Pfam" id="PF14542">
    <property type="entry name" value="Acetyltransf_CG"/>
    <property type="match status" value="1"/>
</dbReference>
<feature type="domain" description="N-acetyltransferase" evidence="2">
    <location>
        <begin position="3"/>
        <end position="90"/>
    </location>
</feature>
<dbReference type="PROSITE" id="PS51186">
    <property type="entry name" value="GNAT"/>
    <property type="match status" value="1"/>
</dbReference>
<dbReference type="Proteomes" id="UP000182836">
    <property type="component" value="Unassembled WGS sequence"/>
</dbReference>
<dbReference type="EMBL" id="FNED01000039">
    <property type="protein sequence ID" value="SDK11192.1"/>
    <property type="molecule type" value="Genomic_DNA"/>
</dbReference>
<gene>
    <name evidence="3" type="ORF">SAMN04487909_13926</name>
</gene>
<dbReference type="InterPro" id="IPR045057">
    <property type="entry name" value="Gcn5-rel_NAT"/>
</dbReference>
<dbReference type="GO" id="GO:0016747">
    <property type="term" value="F:acyltransferase activity, transferring groups other than amino-acyl groups"/>
    <property type="evidence" value="ECO:0007669"/>
    <property type="project" value="InterPro"/>
</dbReference>
<feature type="domain" description="N-acetyltransferase" evidence="1">
    <location>
        <begin position="1"/>
        <end position="90"/>
    </location>
</feature>
<dbReference type="RefSeq" id="WP_052812362.1">
    <property type="nucleotide sequence ID" value="NZ_BJOA01000126.1"/>
</dbReference>
<evidence type="ECO:0000259" key="2">
    <source>
        <dbReference type="PROSITE" id="PS51729"/>
    </source>
</evidence>
<proteinExistence type="predicted"/>
<reference evidence="3 4" key="1">
    <citation type="submission" date="2016-10" db="EMBL/GenBank/DDBJ databases">
        <authorList>
            <person name="de Groot N.N."/>
        </authorList>
    </citation>
    <scope>NUCLEOTIDE SEQUENCE [LARGE SCALE GENOMIC DNA]</scope>
    <source>
        <strain evidence="3 4">DSM 2895</strain>
    </source>
</reference>
<name>A0A1G8Z7Y8_ANEMI</name>
<dbReference type="OrthoDB" id="9793389at2"/>
<dbReference type="InterPro" id="IPR031165">
    <property type="entry name" value="GNAT_YJDJ"/>
</dbReference>
<dbReference type="Gene3D" id="3.40.630.30">
    <property type="match status" value="1"/>
</dbReference>
<dbReference type="PROSITE" id="PS51729">
    <property type="entry name" value="GNAT_YJDJ"/>
    <property type="match status" value="1"/>
</dbReference>
<dbReference type="PANTHER" id="PTHR31435">
    <property type="entry name" value="PROTEIN NATD1"/>
    <property type="match status" value="1"/>
</dbReference>
<dbReference type="PANTHER" id="PTHR31435:SF10">
    <property type="entry name" value="BSR4717 PROTEIN"/>
    <property type="match status" value="1"/>
</dbReference>
<dbReference type="InterPro" id="IPR000182">
    <property type="entry name" value="GNAT_dom"/>
</dbReference>
<dbReference type="SUPFAM" id="SSF55729">
    <property type="entry name" value="Acyl-CoA N-acyltransferases (Nat)"/>
    <property type="match status" value="1"/>
</dbReference>
<dbReference type="GeneID" id="42307619"/>
<sequence length="90" mass="10614">MYLIESGERRFFIEQDGQKFAEITYTPVGDDTIIIDHTFVSDALRGQRIAEKLVYKVVEKARMENKKIIPLCPFAKSQFMRHEEYQDVLK</sequence>
<evidence type="ECO:0000313" key="3">
    <source>
        <dbReference type="EMBL" id="SDK11192.1"/>
    </source>
</evidence>
<dbReference type="InterPro" id="IPR016181">
    <property type="entry name" value="Acyl_CoA_acyltransferase"/>
</dbReference>
<dbReference type="AlphaFoldDB" id="A0A1G8Z7Y8"/>
<organism evidence="3 4">
    <name type="scientific">Aneurinibacillus migulanus</name>
    <name type="common">Bacillus migulanus</name>
    <dbReference type="NCBI Taxonomy" id="47500"/>
    <lineage>
        <taxon>Bacteria</taxon>
        <taxon>Bacillati</taxon>
        <taxon>Bacillota</taxon>
        <taxon>Bacilli</taxon>
        <taxon>Bacillales</taxon>
        <taxon>Paenibacillaceae</taxon>
        <taxon>Aneurinibacillus group</taxon>
        <taxon>Aneurinibacillus</taxon>
    </lineage>
</organism>
<evidence type="ECO:0000313" key="4">
    <source>
        <dbReference type="Proteomes" id="UP000182836"/>
    </source>
</evidence>
<evidence type="ECO:0000259" key="1">
    <source>
        <dbReference type="PROSITE" id="PS51186"/>
    </source>
</evidence>
<accession>A0A1G8Z7Y8</accession>